<evidence type="ECO:0000256" key="1">
    <source>
        <dbReference type="SAM" id="MobiDB-lite"/>
    </source>
</evidence>
<protein>
    <submittedName>
        <fullName evidence="2">Uncharacterized protein</fullName>
    </submittedName>
</protein>
<dbReference type="OrthoDB" id="10575958at2759"/>
<feature type="region of interest" description="Disordered" evidence="1">
    <location>
        <begin position="52"/>
        <end position="112"/>
    </location>
</feature>
<proteinExistence type="predicted"/>
<dbReference type="Proteomes" id="UP001152622">
    <property type="component" value="Chromosome 3"/>
</dbReference>
<name>A0A9Q1FXK2_SYNKA</name>
<dbReference type="EMBL" id="JAINUF010000003">
    <property type="protein sequence ID" value="KAJ8369521.1"/>
    <property type="molecule type" value="Genomic_DNA"/>
</dbReference>
<accession>A0A9Q1FXK2</accession>
<sequence>MMVKMSRSRVLEETGQPDAKLGVASHEQGAQRREEGFWVELRGLRASILQVPRAAEGAQRPELTTTTMTAERPRMAPPTPHWHTAGASVTPPANPSQQTAATPGPAESSYMAPPAERVIRKEAKMPMFQQGEDIENYLLRFERIARTWA</sequence>
<keyword evidence="3" id="KW-1185">Reference proteome</keyword>
<dbReference type="AlphaFoldDB" id="A0A9Q1FXK2"/>
<reference evidence="2" key="1">
    <citation type="journal article" date="2023" name="Science">
        <title>Genome structures resolve the early diversification of teleost fishes.</title>
        <authorList>
            <person name="Parey E."/>
            <person name="Louis A."/>
            <person name="Montfort J."/>
            <person name="Bouchez O."/>
            <person name="Roques C."/>
            <person name="Iampietro C."/>
            <person name="Lluch J."/>
            <person name="Castinel A."/>
            <person name="Donnadieu C."/>
            <person name="Desvignes T."/>
            <person name="Floi Bucao C."/>
            <person name="Jouanno E."/>
            <person name="Wen M."/>
            <person name="Mejri S."/>
            <person name="Dirks R."/>
            <person name="Jansen H."/>
            <person name="Henkel C."/>
            <person name="Chen W.J."/>
            <person name="Zahm M."/>
            <person name="Cabau C."/>
            <person name="Klopp C."/>
            <person name="Thompson A.W."/>
            <person name="Robinson-Rechavi M."/>
            <person name="Braasch I."/>
            <person name="Lecointre G."/>
            <person name="Bobe J."/>
            <person name="Postlethwait J.H."/>
            <person name="Berthelot C."/>
            <person name="Roest Crollius H."/>
            <person name="Guiguen Y."/>
        </authorList>
    </citation>
    <scope>NUCLEOTIDE SEQUENCE</scope>
    <source>
        <strain evidence="2">WJC10195</strain>
    </source>
</reference>
<evidence type="ECO:0000313" key="2">
    <source>
        <dbReference type="EMBL" id="KAJ8369521.1"/>
    </source>
</evidence>
<comment type="caution">
    <text evidence="2">The sequence shown here is derived from an EMBL/GenBank/DDBJ whole genome shotgun (WGS) entry which is preliminary data.</text>
</comment>
<feature type="region of interest" description="Disordered" evidence="1">
    <location>
        <begin position="1"/>
        <end position="29"/>
    </location>
</feature>
<organism evidence="2 3">
    <name type="scientific">Synaphobranchus kaupii</name>
    <name type="common">Kaup's arrowtooth eel</name>
    <dbReference type="NCBI Taxonomy" id="118154"/>
    <lineage>
        <taxon>Eukaryota</taxon>
        <taxon>Metazoa</taxon>
        <taxon>Chordata</taxon>
        <taxon>Craniata</taxon>
        <taxon>Vertebrata</taxon>
        <taxon>Euteleostomi</taxon>
        <taxon>Actinopterygii</taxon>
        <taxon>Neopterygii</taxon>
        <taxon>Teleostei</taxon>
        <taxon>Anguilliformes</taxon>
        <taxon>Synaphobranchidae</taxon>
        <taxon>Synaphobranchus</taxon>
    </lineage>
</organism>
<gene>
    <name evidence="2" type="ORF">SKAU_G00095490</name>
</gene>
<evidence type="ECO:0000313" key="3">
    <source>
        <dbReference type="Proteomes" id="UP001152622"/>
    </source>
</evidence>